<keyword evidence="1" id="KW-0175">Coiled coil</keyword>
<evidence type="ECO:0000313" key="3">
    <source>
        <dbReference type="Proteomes" id="UP000321947"/>
    </source>
</evidence>
<organism evidence="2 3">
    <name type="scientific">Cucumis melo var. makuwa</name>
    <name type="common">Oriental melon</name>
    <dbReference type="NCBI Taxonomy" id="1194695"/>
    <lineage>
        <taxon>Eukaryota</taxon>
        <taxon>Viridiplantae</taxon>
        <taxon>Streptophyta</taxon>
        <taxon>Embryophyta</taxon>
        <taxon>Tracheophyta</taxon>
        <taxon>Spermatophyta</taxon>
        <taxon>Magnoliopsida</taxon>
        <taxon>eudicotyledons</taxon>
        <taxon>Gunneridae</taxon>
        <taxon>Pentapetalae</taxon>
        <taxon>rosids</taxon>
        <taxon>fabids</taxon>
        <taxon>Cucurbitales</taxon>
        <taxon>Cucurbitaceae</taxon>
        <taxon>Benincaseae</taxon>
        <taxon>Cucumis</taxon>
    </lineage>
</organism>
<protein>
    <submittedName>
        <fullName evidence="2">Uncharacterized protein</fullName>
    </submittedName>
</protein>
<sequence>MWLDDDQLACETWHRQGDFGVSETSETNEIEVLTKYYGQVLKFFEELGEGENKKAEERRKAEERKKEERALYKATETQGVDHLEVVAEEFNKEIERMSPLEPRLKPEEQGLVNAAQLKIDKKKAGTSRPKDV</sequence>
<feature type="coiled-coil region" evidence="1">
    <location>
        <begin position="51"/>
        <end position="78"/>
    </location>
</feature>
<gene>
    <name evidence="2" type="ORF">E5676_scaffold758G00110</name>
</gene>
<dbReference type="EMBL" id="SSTD01014481">
    <property type="protein sequence ID" value="TYK04237.1"/>
    <property type="molecule type" value="Genomic_DNA"/>
</dbReference>
<dbReference type="AlphaFoldDB" id="A0A5D3BXJ2"/>
<comment type="caution">
    <text evidence="2">The sequence shown here is derived from an EMBL/GenBank/DDBJ whole genome shotgun (WGS) entry which is preliminary data.</text>
</comment>
<dbReference type="Proteomes" id="UP000321947">
    <property type="component" value="Unassembled WGS sequence"/>
</dbReference>
<proteinExistence type="predicted"/>
<evidence type="ECO:0000256" key="1">
    <source>
        <dbReference type="SAM" id="Coils"/>
    </source>
</evidence>
<accession>A0A5D3BXJ2</accession>
<reference evidence="2 3" key="1">
    <citation type="submission" date="2019-08" db="EMBL/GenBank/DDBJ databases">
        <title>Draft genome sequences of two oriental melons (Cucumis melo L. var makuwa).</title>
        <authorList>
            <person name="Kwon S.-Y."/>
        </authorList>
    </citation>
    <scope>NUCLEOTIDE SEQUENCE [LARGE SCALE GENOMIC DNA]</scope>
    <source>
        <strain evidence="3">cv. Chang Bougi</strain>
        <tissue evidence="2">Leaf</tissue>
    </source>
</reference>
<name>A0A5D3BXJ2_CUCMM</name>
<evidence type="ECO:0000313" key="2">
    <source>
        <dbReference type="EMBL" id="TYK04237.1"/>
    </source>
</evidence>